<dbReference type="InterPro" id="IPR001173">
    <property type="entry name" value="Glyco_trans_2-like"/>
</dbReference>
<evidence type="ECO:0000256" key="2">
    <source>
        <dbReference type="ARBA" id="ARBA00022676"/>
    </source>
</evidence>
<dbReference type="Gene3D" id="3.90.550.10">
    <property type="entry name" value="Spore Coat Polysaccharide Biosynthesis Protein SpsA, Chain A"/>
    <property type="match status" value="1"/>
</dbReference>
<dbReference type="Pfam" id="PF00535">
    <property type="entry name" value="Glycos_transf_2"/>
    <property type="match status" value="1"/>
</dbReference>
<comment type="caution">
    <text evidence="5">The sequence shown here is derived from an EMBL/GenBank/DDBJ whole genome shotgun (WGS) entry which is preliminary data.</text>
</comment>
<name>A0A9D1GNJ2_9BACT</name>
<evidence type="ECO:0000256" key="3">
    <source>
        <dbReference type="ARBA" id="ARBA00022679"/>
    </source>
</evidence>
<comment type="similarity">
    <text evidence="1">Belongs to the glycosyltransferase 2 family.</text>
</comment>
<evidence type="ECO:0000313" key="5">
    <source>
        <dbReference type="EMBL" id="HIT46617.1"/>
    </source>
</evidence>
<protein>
    <submittedName>
        <fullName evidence="5">Glycosyltransferase family 2 protein</fullName>
    </submittedName>
</protein>
<keyword evidence="2" id="KW-0328">Glycosyltransferase</keyword>
<gene>
    <name evidence="5" type="ORF">IAC35_02020</name>
</gene>
<reference evidence="5" key="1">
    <citation type="submission" date="2020-10" db="EMBL/GenBank/DDBJ databases">
        <authorList>
            <person name="Gilroy R."/>
        </authorList>
    </citation>
    <scope>NUCLEOTIDE SEQUENCE</scope>
    <source>
        <strain evidence="5">ChiHecec2B26-709</strain>
    </source>
</reference>
<reference evidence="5" key="2">
    <citation type="journal article" date="2021" name="PeerJ">
        <title>Extensive microbial diversity within the chicken gut microbiome revealed by metagenomics and culture.</title>
        <authorList>
            <person name="Gilroy R."/>
            <person name="Ravi A."/>
            <person name="Getino M."/>
            <person name="Pursley I."/>
            <person name="Horton D.L."/>
            <person name="Alikhan N.F."/>
            <person name="Baker D."/>
            <person name="Gharbi K."/>
            <person name="Hall N."/>
            <person name="Watson M."/>
            <person name="Adriaenssens E.M."/>
            <person name="Foster-Nyarko E."/>
            <person name="Jarju S."/>
            <person name="Secka A."/>
            <person name="Antonio M."/>
            <person name="Oren A."/>
            <person name="Chaudhuri R.R."/>
            <person name="La Ragione R."/>
            <person name="Hildebrand F."/>
            <person name="Pallen M.J."/>
        </authorList>
    </citation>
    <scope>NUCLEOTIDE SEQUENCE</scope>
    <source>
        <strain evidence="5">ChiHecec2B26-709</strain>
    </source>
</reference>
<sequence length="366" mass="40497">MRTAVVILNWNTREYLRSFLPPLLESLDGLDAEVVVADNASTDGSRELLADEFPGVLTILFDENYGFTGGYDRAVEELAGGGQERPSGTAAYDGPEYFVLLNSDVKVRPGWLQPLTEHLDSHPECGVCGPKLLALRRQEDGFAETDGFEYAGAAGGYIDRYGYPFCRGRVLGRTETDHGQYDGAHHVFWVSGACLATRTALWKMLGGLDGRFFAHMEEIDYCWRAQLAGYTVDLVSESRVWHLGGGSLPQNSPFKLKLNYRNSLLMLDKNLEATVGRKEARRVLGRRHLLDFCSAAAYLLGGRFAAVRAVRDAYREYRSLAREGDGGVMTAAAGTVAGMFPFSIILKAALHGKGIFEYLRNYENNH</sequence>
<evidence type="ECO:0000313" key="6">
    <source>
        <dbReference type="Proteomes" id="UP000886881"/>
    </source>
</evidence>
<dbReference type="Proteomes" id="UP000886881">
    <property type="component" value="Unassembled WGS sequence"/>
</dbReference>
<dbReference type="SUPFAM" id="SSF53448">
    <property type="entry name" value="Nucleotide-diphospho-sugar transferases"/>
    <property type="match status" value="1"/>
</dbReference>
<dbReference type="InterPro" id="IPR029044">
    <property type="entry name" value="Nucleotide-diphossugar_trans"/>
</dbReference>
<keyword evidence="3" id="KW-0808">Transferase</keyword>
<dbReference type="AlphaFoldDB" id="A0A9D1GNJ2"/>
<evidence type="ECO:0000256" key="1">
    <source>
        <dbReference type="ARBA" id="ARBA00006739"/>
    </source>
</evidence>
<dbReference type="PANTHER" id="PTHR43179:SF12">
    <property type="entry name" value="GALACTOFURANOSYLTRANSFERASE GLFT2"/>
    <property type="match status" value="1"/>
</dbReference>
<dbReference type="CDD" id="cd04186">
    <property type="entry name" value="GT_2_like_c"/>
    <property type="match status" value="1"/>
</dbReference>
<dbReference type="GO" id="GO:0016757">
    <property type="term" value="F:glycosyltransferase activity"/>
    <property type="evidence" value="ECO:0007669"/>
    <property type="project" value="UniProtKB-KW"/>
</dbReference>
<dbReference type="EMBL" id="DVLC01000041">
    <property type="protein sequence ID" value="HIT46617.1"/>
    <property type="molecule type" value="Genomic_DNA"/>
</dbReference>
<organism evidence="5 6">
    <name type="scientific">Candidatus Cryptobacteroides merdipullorum</name>
    <dbReference type="NCBI Taxonomy" id="2840771"/>
    <lineage>
        <taxon>Bacteria</taxon>
        <taxon>Pseudomonadati</taxon>
        <taxon>Bacteroidota</taxon>
        <taxon>Bacteroidia</taxon>
        <taxon>Bacteroidales</taxon>
        <taxon>Candidatus Cryptobacteroides</taxon>
    </lineage>
</organism>
<accession>A0A9D1GNJ2</accession>
<dbReference type="PANTHER" id="PTHR43179">
    <property type="entry name" value="RHAMNOSYLTRANSFERASE WBBL"/>
    <property type="match status" value="1"/>
</dbReference>
<feature type="domain" description="Glycosyltransferase 2-like" evidence="4">
    <location>
        <begin position="5"/>
        <end position="129"/>
    </location>
</feature>
<evidence type="ECO:0000259" key="4">
    <source>
        <dbReference type="Pfam" id="PF00535"/>
    </source>
</evidence>
<proteinExistence type="inferred from homology"/>